<dbReference type="PANTHER" id="PTHR33048:SF96">
    <property type="entry name" value="INTEGRAL MEMBRANE PROTEIN"/>
    <property type="match status" value="1"/>
</dbReference>
<proteinExistence type="inferred from homology"/>
<dbReference type="GO" id="GO:0016020">
    <property type="term" value="C:membrane"/>
    <property type="evidence" value="ECO:0007669"/>
    <property type="project" value="UniProtKB-SubCell"/>
</dbReference>
<feature type="transmembrane region" description="Helical" evidence="7">
    <location>
        <begin position="212"/>
        <end position="237"/>
    </location>
</feature>
<feature type="domain" description="Rhodopsin" evidence="8">
    <location>
        <begin position="41"/>
        <end position="268"/>
    </location>
</feature>
<evidence type="ECO:0000256" key="3">
    <source>
        <dbReference type="ARBA" id="ARBA00022989"/>
    </source>
</evidence>
<comment type="caution">
    <text evidence="9">The sequence shown here is derived from an EMBL/GenBank/DDBJ whole genome shotgun (WGS) entry which is preliminary data.</text>
</comment>
<feature type="transmembrane region" description="Helical" evidence="7">
    <location>
        <begin position="20"/>
        <end position="44"/>
    </location>
</feature>
<evidence type="ECO:0000256" key="7">
    <source>
        <dbReference type="SAM" id="Phobius"/>
    </source>
</evidence>
<sequence length="361" mass="40060">MSSSLPVRDEPLPPPDEDVGPVSFAITLVLSLFLVTTTALRASVRAANRKLGWDDYTIMLAGPTAITRFAFGIKQWQHGNGRHRVYLTDDNYTIINMYGWWGQIFLFVSVVFLKASICLLILRIKDTKTLKTLLSVLMAGVVITNFGVVIILIAECQPVGFWRGKSAKCWPTQIRIYFIYATIAYSILTDLICSLLPLAVVWKVKIPRQTKVLVCGLMGLGLVATGFGVARAASLGISTTDLSWAYCIAGIWSNLELFLGIIAANLALSPSIYSHFFGSGKAQRTVPGSTDRSNPTESGYLTSKLRCDRFEVPATMIRSPRRRGSETRSQNSDIPLEPGIQKKTEFWWTEDETDEGRQRPP</sequence>
<evidence type="ECO:0000256" key="6">
    <source>
        <dbReference type="SAM" id="MobiDB-lite"/>
    </source>
</evidence>
<dbReference type="EMBL" id="PUHP01000440">
    <property type="protein sequence ID" value="TQN70016.1"/>
    <property type="molecule type" value="Genomic_DNA"/>
</dbReference>
<dbReference type="InterPro" id="IPR049326">
    <property type="entry name" value="Rhodopsin_dom_fungi"/>
</dbReference>
<dbReference type="PANTHER" id="PTHR33048">
    <property type="entry name" value="PTH11-LIKE INTEGRAL MEMBRANE PROTEIN (AFU_ORTHOLOGUE AFUA_5G11245)"/>
    <property type="match status" value="1"/>
</dbReference>
<evidence type="ECO:0000259" key="8">
    <source>
        <dbReference type="Pfam" id="PF20684"/>
    </source>
</evidence>
<gene>
    <name evidence="9" type="ORF">CSHISOI_05479</name>
</gene>
<accession>A0A5Q4BTQ4</accession>
<reference evidence="9 10" key="1">
    <citation type="journal article" date="2019" name="Sci. Rep.">
        <title>Colletotrichum shisoi sp. nov., an anthracnose pathogen of Perilla frutescens in Japan: molecular phylogenetic, morphological and genomic evidence.</title>
        <authorList>
            <person name="Gan P."/>
            <person name="Tsushima A."/>
            <person name="Hiroyama R."/>
            <person name="Narusaka M."/>
            <person name="Takano Y."/>
            <person name="Narusaka Y."/>
            <person name="Kawaradani M."/>
            <person name="Damm U."/>
            <person name="Shirasu K."/>
        </authorList>
    </citation>
    <scope>NUCLEOTIDE SEQUENCE [LARGE SCALE GENOMIC DNA]</scope>
    <source>
        <strain evidence="9 10">PG-2018a</strain>
    </source>
</reference>
<keyword evidence="3 7" id="KW-1133">Transmembrane helix</keyword>
<organism evidence="9 10">
    <name type="scientific">Colletotrichum shisoi</name>
    <dbReference type="NCBI Taxonomy" id="2078593"/>
    <lineage>
        <taxon>Eukaryota</taxon>
        <taxon>Fungi</taxon>
        <taxon>Dikarya</taxon>
        <taxon>Ascomycota</taxon>
        <taxon>Pezizomycotina</taxon>
        <taxon>Sordariomycetes</taxon>
        <taxon>Hypocreomycetidae</taxon>
        <taxon>Glomerellales</taxon>
        <taxon>Glomerellaceae</taxon>
        <taxon>Colletotrichum</taxon>
        <taxon>Colletotrichum destructivum species complex</taxon>
    </lineage>
</organism>
<feature type="region of interest" description="Disordered" evidence="6">
    <location>
        <begin position="316"/>
        <end position="361"/>
    </location>
</feature>
<keyword evidence="4 7" id="KW-0472">Membrane</keyword>
<dbReference type="Proteomes" id="UP000326340">
    <property type="component" value="Unassembled WGS sequence"/>
</dbReference>
<name>A0A5Q4BTQ4_9PEZI</name>
<dbReference type="Pfam" id="PF20684">
    <property type="entry name" value="Fung_rhodopsin"/>
    <property type="match status" value="1"/>
</dbReference>
<evidence type="ECO:0000256" key="5">
    <source>
        <dbReference type="ARBA" id="ARBA00038359"/>
    </source>
</evidence>
<dbReference type="OrthoDB" id="5331848at2759"/>
<dbReference type="AlphaFoldDB" id="A0A5Q4BTQ4"/>
<evidence type="ECO:0000256" key="1">
    <source>
        <dbReference type="ARBA" id="ARBA00004141"/>
    </source>
</evidence>
<feature type="transmembrane region" description="Helical" evidence="7">
    <location>
        <begin position="174"/>
        <end position="200"/>
    </location>
</feature>
<keyword evidence="10" id="KW-1185">Reference proteome</keyword>
<evidence type="ECO:0000313" key="9">
    <source>
        <dbReference type="EMBL" id="TQN70016.1"/>
    </source>
</evidence>
<evidence type="ECO:0000313" key="10">
    <source>
        <dbReference type="Proteomes" id="UP000326340"/>
    </source>
</evidence>
<feature type="non-terminal residue" evidence="9">
    <location>
        <position position="361"/>
    </location>
</feature>
<comment type="similarity">
    <text evidence="5">Belongs to the SAT4 family.</text>
</comment>
<keyword evidence="2 7" id="KW-0812">Transmembrane</keyword>
<feature type="transmembrane region" description="Helical" evidence="7">
    <location>
        <begin position="56"/>
        <end position="73"/>
    </location>
</feature>
<feature type="transmembrane region" description="Helical" evidence="7">
    <location>
        <begin position="100"/>
        <end position="122"/>
    </location>
</feature>
<evidence type="ECO:0000256" key="4">
    <source>
        <dbReference type="ARBA" id="ARBA00023136"/>
    </source>
</evidence>
<dbReference type="InterPro" id="IPR052337">
    <property type="entry name" value="SAT4-like"/>
</dbReference>
<feature type="transmembrane region" description="Helical" evidence="7">
    <location>
        <begin position="134"/>
        <end position="154"/>
    </location>
</feature>
<comment type="subcellular location">
    <subcellularLocation>
        <location evidence="1">Membrane</location>
        <topology evidence="1">Multi-pass membrane protein</topology>
    </subcellularLocation>
</comment>
<feature type="transmembrane region" description="Helical" evidence="7">
    <location>
        <begin position="243"/>
        <end position="268"/>
    </location>
</feature>
<protein>
    <recommendedName>
        <fullName evidence="8">Rhodopsin domain-containing protein</fullName>
    </recommendedName>
</protein>
<evidence type="ECO:0000256" key="2">
    <source>
        <dbReference type="ARBA" id="ARBA00022692"/>
    </source>
</evidence>